<dbReference type="Pfam" id="PF07955">
    <property type="entry name" value="DUF1687"/>
    <property type="match status" value="1"/>
</dbReference>
<dbReference type="GO" id="GO:0005739">
    <property type="term" value="C:mitochondrion"/>
    <property type="evidence" value="ECO:0007669"/>
    <property type="project" value="InterPro"/>
</dbReference>
<proteinExistence type="predicted"/>
<evidence type="ECO:0000313" key="2">
    <source>
        <dbReference type="Proteomes" id="UP000095038"/>
    </source>
</evidence>
<evidence type="ECO:0000313" key="1">
    <source>
        <dbReference type="EMBL" id="ODV64089.1"/>
    </source>
</evidence>
<dbReference type="GeneID" id="30967967"/>
<dbReference type="GO" id="GO:0016491">
    <property type="term" value="F:oxidoreductase activity"/>
    <property type="evidence" value="ECO:0007669"/>
    <property type="project" value="InterPro"/>
</dbReference>
<sequence length="186" mass="21612">MLILFNIVIDHTRLNGFNLMIQKLRGSRTVFLPSHSTKTLESAQLLETLQNLQLAPACKNANDKSLRYEIDIKANTMPTFDQLNWFYQSTSQGKFSKISFIKGFPFLQFTKIKTLSNASIARIKIYENVLPSRDDYNYLISNNSYDILIQQDHIDPPLVVDWSENLFFRNQTDFIEKILKLDPNTI</sequence>
<dbReference type="AlphaFoldDB" id="A0A1D2VR68"/>
<organism evidence="1 2">
    <name type="scientific">Ascoidea rubescens DSM 1968</name>
    <dbReference type="NCBI Taxonomy" id="1344418"/>
    <lineage>
        <taxon>Eukaryota</taxon>
        <taxon>Fungi</taxon>
        <taxon>Dikarya</taxon>
        <taxon>Ascomycota</taxon>
        <taxon>Saccharomycotina</taxon>
        <taxon>Saccharomycetes</taxon>
        <taxon>Ascoideaceae</taxon>
        <taxon>Ascoidea</taxon>
    </lineage>
</organism>
<dbReference type="InParanoid" id="A0A1D2VR68"/>
<name>A0A1D2VR68_9ASCO</name>
<protein>
    <submittedName>
        <fullName evidence="1">Uncharacterized protein</fullName>
    </submittedName>
</protein>
<accession>A0A1D2VR68</accession>
<dbReference type="Gene3D" id="3.40.30.10">
    <property type="entry name" value="Glutaredoxin"/>
    <property type="match status" value="1"/>
</dbReference>
<dbReference type="RefSeq" id="XP_020050396.1">
    <property type="nucleotide sequence ID" value="XM_020194331.1"/>
</dbReference>
<keyword evidence="2" id="KW-1185">Reference proteome</keyword>
<dbReference type="Proteomes" id="UP000095038">
    <property type="component" value="Unassembled WGS sequence"/>
</dbReference>
<dbReference type="InterPro" id="IPR012882">
    <property type="entry name" value="Fmp46"/>
</dbReference>
<gene>
    <name evidence="1" type="ORF">ASCRUDRAFT_79018</name>
</gene>
<dbReference type="EMBL" id="KV454475">
    <property type="protein sequence ID" value="ODV64089.1"/>
    <property type="molecule type" value="Genomic_DNA"/>
</dbReference>
<reference evidence="2" key="1">
    <citation type="submission" date="2016-05" db="EMBL/GenBank/DDBJ databases">
        <title>Comparative genomics of biotechnologically important yeasts.</title>
        <authorList>
            <consortium name="DOE Joint Genome Institute"/>
            <person name="Riley R."/>
            <person name="Haridas S."/>
            <person name="Wolfe K.H."/>
            <person name="Lopes M.R."/>
            <person name="Hittinger C.T."/>
            <person name="Goker M."/>
            <person name="Salamov A."/>
            <person name="Wisecaver J."/>
            <person name="Long T.M."/>
            <person name="Aerts A.L."/>
            <person name="Barry K."/>
            <person name="Choi C."/>
            <person name="Clum A."/>
            <person name="Coughlan A.Y."/>
            <person name="Deshpande S."/>
            <person name="Douglass A.P."/>
            <person name="Hanson S.J."/>
            <person name="Klenk H.-P."/>
            <person name="Labutti K."/>
            <person name="Lapidus A."/>
            <person name="Lindquist E."/>
            <person name="Lipzen A."/>
            <person name="Meier-Kolthoff J.P."/>
            <person name="Ohm R.A."/>
            <person name="Otillar R.P."/>
            <person name="Pangilinan J."/>
            <person name="Peng Y."/>
            <person name="Rokas A."/>
            <person name="Rosa C.A."/>
            <person name="Scheuner C."/>
            <person name="Sibirny A.A."/>
            <person name="Slot J.C."/>
            <person name="Stielow J.B."/>
            <person name="Sun H."/>
            <person name="Kurtzman C.P."/>
            <person name="Blackwell M."/>
            <person name="Grigoriev I.V."/>
            <person name="Jeffries T.W."/>
        </authorList>
    </citation>
    <scope>NUCLEOTIDE SEQUENCE [LARGE SCALE GENOMIC DNA]</scope>
    <source>
        <strain evidence="2">DSM 1968</strain>
    </source>
</reference>